<evidence type="ECO:0000256" key="1">
    <source>
        <dbReference type="ARBA" id="ARBA00022450"/>
    </source>
</evidence>
<dbReference type="SMART" id="SM00823">
    <property type="entry name" value="PKS_PP"/>
    <property type="match status" value="1"/>
</dbReference>
<accession>A0A917UM27</accession>
<sequence>MTEATVPSAAASPEAIRGWLIDRVAYYLECAPADVDEGAQLTELGLDSVYALNLCGDVEDHFGLVVEPTMAWDHPTVEAITAYLAAELAP</sequence>
<name>A0A917UM27_9ACTN</name>
<protein>
    <submittedName>
        <fullName evidence="4">Phosphopantetheine-binding protein</fullName>
    </submittedName>
</protein>
<organism evidence="4 5">
    <name type="scientific">Streptomyces lacrimifluminis</name>
    <dbReference type="NCBI Taxonomy" id="1500077"/>
    <lineage>
        <taxon>Bacteria</taxon>
        <taxon>Bacillati</taxon>
        <taxon>Actinomycetota</taxon>
        <taxon>Actinomycetes</taxon>
        <taxon>Kitasatosporales</taxon>
        <taxon>Streptomycetaceae</taxon>
        <taxon>Streptomyces</taxon>
    </lineage>
</organism>
<dbReference type="SMART" id="SM01294">
    <property type="entry name" value="PKS_PP_betabranch"/>
    <property type="match status" value="1"/>
</dbReference>
<dbReference type="Proteomes" id="UP000625682">
    <property type="component" value="Unassembled WGS sequence"/>
</dbReference>
<reference evidence="4" key="1">
    <citation type="journal article" date="2014" name="Int. J. Syst. Evol. Microbiol.">
        <title>Complete genome sequence of Corynebacterium casei LMG S-19264T (=DSM 44701T), isolated from a smear-ripened cheese.</title>
        <authorList>
            <consortium name="US DOE Joint Genome Institute (JGI-PGF)"/>
            <person name="Walter F."/>
            <person name="Albersmeier A."/>
            <person name="Kalinowski J."/>
            <person name="Ruckert C."/>
        </authorList>
    </citation>
    <scope>NUCLEOTIDE SEQUENCE</scope>
    <source>
        <strain evidence="4">CGMCC 4.7272</strain>
    </source>
</reference>
<dbReference type="Pfam" id="PF00550">
    <property type="entry name" value="PP-binding"/>
    <property type="match status" value="1"/>
</dbReference>
<dbReference type="GO" id="GO:0017000">
    <property type="term" value="P:antibiotic biosynthetic process"/>
    <property type="evidence" value="ECO:0007669"/>
    <property type="project" value="UniProtKB-ARBA"/>
</dbReference>
<dbReference type="PROSITE" id="PS50075">
    <property type="entry name" value="CARRIER"/>
    <property type="match status" value="1"/>
</dbReference>
<keyword evidence="1" id="KW-0596">Phosphopantetheine</keyword>
<dbReference type="AlphaFoldDB" id="A0A917UM27"/>
<reference evidence="4" key="2">
    <citation type="submission" date="2020-09" db="EMBL/GenBank/DDBJ databases">
        <authorList>
            <person name="Sun Q."/>
            <person name="Zhou Y."/>
        </authorList>
    </citation>
    <scope>NUCLEOTIDE SEQUENCE</scope>
    <source>
        <strain evidence="4">CGMCC 4.7272</strain>
    </source>
</reference>
<gene>
    <name evidence="4" type="ORF">GCM10012282_75600</name>
</gene>
<feature type="domain" description="Carrier" evidence="3">
    <location>
        <begin position="11"/>
        <end position="88"/>
    </location>
</feature>
<proteinExistence type="predicted"/>
<evidence type="ECO:0000259" key="3">
    <source>
        <dbReference type="PROSITE" id="PS50075"/>
    </source>
</evidence>
<dbReference type="SUPFAM" id="SSF47336">
    <property type="entry name" value="ACP-like"/>
    <property type="match status" value="1"/>
</dbReference>
<dbReference type="EMBL" id="BMMU01000046">
    <property type="protein sequence ID" value="GGJ67470.1"/>
    <property type="molecule type" value="Genomic_DNA"/>
</dbReference>
<evidence type="ECO:0000256" key="2">
    <source>
        <dbReference type="ARBA" id="ARBA00022553"/>
    </source>
</evidence>
<dbReference type="InterPro" id="IPR020806">
    <property type="entry name" value="PKS_PP-bd"/>
</dbReference>
<keyword evidence="2" id="KW-0597">Phosphoprotein</keyword>
<dbReference type="GO" id="GO:0031177">
    <property type="term" value="F:phosphopantetheine binding"/>
    <property type="evidence" value="ECO:0007669"/>
    <property type="project" value="InterPro"/>
</dbReference>
<dbReference type="InterPro" id="IPR036736">
    <property type="entry name" value="ACP-like_sf"/>
</dbReference>
<dbReference type="InterPro" id="IPR009081">
    <property type="entry name" value="PP-bd_ACP"/>
</dbReference>
<dbReference type="Gene3D" id="1.10.1200.10">
    <property type="entry name" value="ACP-like"/>
    <property type="match status" value="1"/>
</dbReference>
<keyword evidence="5" id="KW-1185">Reference proteome</keyword>
<dbReference type="RefSeq" id="WP_189151934.1">
    <property type="nucleotide sequence ID" value="NZ_BAABER010000019.1"/>
</dbReference>
<comment type="caution">
    <text evidence="4">The sequence shown here is derived from an EMBL/GenBank/DDBJ whole genome shotgun (WGS) entry which is preliminary data.</text>
</comment>
<evidence type="ECO:0000313" key="5">
    <source>
        <dbReference type="Proteomes" id="UP000625682"/>
    </source>
</evidence>
<evidence type="ECO:0000313" key="4">
    <source>
        <dbReference type="EMBL" id="GGJ67470.1"/>
    </source>
</evidence>